<dbReference type="PANTHER" id="PTHR42942:SF1">
    <property type="entry name" value="ALKYLTRANSFERASE-LIKE PROTEIN 1"/>
    <property type="match status" value="1"/>
</dbReference>
<dbReference type="GO" id="GO:0032259">
    <property type="term" value="P:methylation"/>
    <property type="evidence" value="ECO:0007669"/>
    <property type="project" value="UniProtKB-KW"/>
</dbReference>
<evidence type="ECO:0000313" key="4">
    <source>
        <dbReference type="Proteomes" id="UP000317990"/>
    </source>
</evidence>
<name>A0A524RNI4_9CHRO</name>
<evidence type="ECO:0000313" key="3">
    <source>
        <dbReference type="EMBL" id="TGG92614.1"/>
    </source>
</evidence>
<evidence type="ECO:0000256" key="1">
    <source>
        <dbReference type="ARBA" id="ARBA00022763"/>
    </source>
</evidence>
<comment type="caution">
    <text evidence="3">The sequence shown here is derived from an EMBL/GenBank/DDBJ whole genome shotgun (WGS) entry which is preliminary data.</text>
</comment>
<reference evidence="3 4" key="1">
    <citation type="journal article" date="2019" name="mSystems">
        <title>Life at home and on the roam: Genomic adaptions reflect the dual lifestyle of an intracellular, facultative symbiont.</title>
        <authorList>
            <person name="Burgsdorf I."/>
        </authorList>
    </citation>
    <scope>NUCLEOTIDE SEQUENCE [LARGE SCALE GENOMIC DNA]</scope>
    <source>
        <strain evidence="3">277cV</strain>
    </source>
</reference>
<keyword evidence="1" id="KW-0227">DNA damage</keyword>
<sequence length="128" mass="14175">MERQAPPQPDDRARHFLQVTALIPLGRLSTYGRVAELAGCFGAARQVGWALGRLDPADTSIPWHRVVNARGQISMALSREGSDWLQRQLLLDEGIPVDEQGELPLARYLWNPDPDEIAEALWPADAPA</sequence>
<dbReference type="GO" id="GO:0008168">
    <property type="term" value="F:methyltransferase activity"/>
    <property type="evidence" value="ECO:0007669"/>
    <property type="project" value="UniProtKB-KW"/>
</dbReference>
<dbReference type="SUPFAM" id="SSF46767">
    <property type="entry name" value="Methylated DNA-protein cysteine methyltransferase, C-terminal domain"/>
    <property type="match status" value="1"/>
</dbReference>
<dbReference type="Proteomes" id="UP000317990">
    <property type="component" value="Unassembled WGS sequence"/>
</dbReference>
<gene>
    <name evidence="3" type="ORF">ERJ67_05180</name>
</gene>
<evidence type="ECO:0000259" key="2">
    <source>
        <dbReference type="Pfam" id="PF01035"/>
    </source>
</evidence>
<protein>
    <submittedName>
        <fullName evidence="3">Methyltransferase</fullName>
    </submittedName>
</protein>
<dbReference type="InterPro" id="IPR052520">
    <property type="entry name" value="ATL_DNA_repair"/>
</dbReference>
<organism evidence="3 4">
    <name type="scientific">Aphanocapsa feldmannii 277cV</name>
    <dbReference type="NCBI Taxonomy" id="2507553"/>
    <lineage>
        <taxon>Bacteria</taxon>
        <taxon>Bacillati</taxon>
        <taxon>Cyanobacteriota</taxon>
        <taxon>Cyanophyceae</taxon>
        <taxon>Oscillatoriophycideae</taxon>
        <taxon>Chroococcales</taxon>
        <taxon>Microcystaceae</taxon>
        <taxon>Aphanocapsa</taxon>
    </lineage>
</organism>
<keyword evidence="3" id="KW-0808">Transferase</keyword>
<dbReference type="InterPro" id="IPR036388">
    <property type="entry name" value="WH-like_DNA-bd_sf"/>
</dbReference>
<dbReference type="PANTHER" id="PTHR42942">
    <property type="entry name" value="6-O-METHYLGUANINE DNA METHYLTRANSFERASE"/>
    <property type="match status" value="1"/>
</dbReference>
<dbReference type="GO" id="GO:0006281">
    <property type="term" value="P:DNA repair"/>
    <property type="evidence" value="ECO:0007669"/>
    <property type="project" value="InterPro"/>
</dbReference>
<dbReference type="EMBL" id="SRMO01000059">
    <property type="protein sequence ID" value="TGG92614.1"/>
    <property type="molecule type" value="Genomic_DNA"/>
</dbReference>
<keyword evidence="3" id="KW-0489">Methyltransferase</keyword>
<dbReference type="CDD" id="cd06445">
    <property type="entry name" value="ATase"/>
    <property type="match status" value="1"/>
</dbReference>
<proteinExistence type="predicted"/>
<dbReference type="Gene3D" id="1.10.10.10">
    <property type="entry name" value="Winged helix-like DNA-binding domain superfamily/Winged helix DNA-binding domain"/>
    <property type="match status" value="1"/>
</dbReference>
<dbReference type="InterPro" id="IPR014048">
    <property type="entry name" value="MethylDNA_cys_MeTrfase_DNA-bd"/>
</dbReference>
<feature type="domain" description="Methylated-DNA-[protein]-cysteine S-methyltransferase DNA binding" evidence="2">
    <location>
        <begin position="14"/>
        <end position="95"/>
    </location>
</feature>
<accession>A0A524RNI4</accession>
<dbReference type="AlphaFoldDB" id="A0A524RNI4"/>
<dbReference type="InterPro" id="IPR036217">
    <property type="entry name" value="MethylDNA_cys_MeTrfase_DNAb"/>
</dbReference>
<dbReference type="Pfam" id="PF01035">
    <property type="entry name" value="DNA_binding_1"/>
    <property type="match status" value="1"/>
</dbReference>